<feature type="transmembrane region" description="Helical" evidence="6">
    <location>
        <begin position="92"/>
        <end position="112"/>
    </location>
</feature>
<evidence type="ECO:0000256" key="3">
    <source>
        <dbReference type="ARBA" id="ARBA00022692"/>
    </source>
</evidence>
<feature type="transmembrane region" description="Helical" evidence="6">
    <location>
        <begin position="155"/>
        <end position="175"/>
    </location>
</feature>
<proteinExistence type="predicted"/>
<dbReference type="GO" id="GO:0005886">
    <property type="term" value="C:plasma membrane"/>
    <property type="evidence" value="ECO:0007669"/>
    <property type="project" value="UniProtKB-SubCell"/>
</dbReference>
<feature type="transmembrane region" description="Helical" evidence="6">
    <location>
        <begin position="306"/>
        <end position="335"/>
    </location>
</feature>
<keyword evidence="2" id="KW-1003">Cell membrane</keyword>
<keyword evidence="3 6" id="KW-0812">Transmembrane</keyword>
<dbReference type="Proteomes" id="UP000076830">
    <property type="component" value="Chromosome"/>
</dbReference>
<dbReference type="OrthoDB" id="103403at2"/>
<dbReference type="RefSeq" id="WP_067645163.1">
    <property type="nucleotide sequence ID" value="NZ_CP015249.1"/>
</dbReference>
<dbReference type="InterPro" id="IPR002797">
    <property type="entry name" value="Polysacc_synth"/>
</dbReference>
<dbReference type="Pfam" id="PF01943">
    <property type="entry name" value="Polysacc_synt"/>
    <property type="match status" value="1"/>
</dbReference>
<comment type="subcellular location">
    <subcellularLocation>
        <location evidence="1">Cell membrane</location>
        <topology evidence="1">Multi-pass membrane protein</topology>
    </subcellularLocation>
</comment>
<evidence type="ECO:0000313" key="7">
    <source>
        <dbReference type="EMBL" id="ANB17165.1"/>
    </source>
</evidence>
<keyword evidence="8" id="KW-1185">Reference proteome</keyword>
<dbReference type="KEGG" id="dko:I596_1135"/>
<evidence type="ECO:0000256" key="4">
    <source>
        <dbReference type="ARBA" id="ARBA00022989"/>
    </source>
</evidence>
<dbReference type="AlphaFoldDB" id="A0A160DSD6"/>
<dbReference type="EMBL" id="CP015249">
    <property type="protein sequence ID" value="ANB17165.1"/>
    <property type="molecule type" value="Genomic_DNA"/>
</dbReference>
<feature type="transmembrane region" description="Helical" evidence="6">
    <location>
        <begin position="341"/>
        <end position="363"/>
    </location>
</feature>
<dbReference type="PANTHER" id="PTHR30250">
    <property type="entry name" value="PST FAMILY PREDICTED COLANIC ACID TRANSPORTER"/>
    <property type="match status" value="1"/>
</dbReference>
<dbReference type="PATRIC" id="fig|1300342.3.peg.1108"/>
<evidence type="ECO:0000256" key="1">
    <source>
        <dbReference type="ARBA" id="ARBA00004651"/>
    </source>
</evidence>
<name>A0A160DSD6_9GAMM</name>
<feature type="transmembrane region" description="Helical" evidence="6">
    <location>
        <begin position="12"/>
        <end position="36"/>
    </location>
</feature>
<dbReference type="PANTHER" id="PTHR30250:SF11">
    <property type="entry name" value="O-ANTIGEN TRANSPORTER-RELATED"/>
    <property type="match status" value="1"/>
</dbReference>
<feature type="transmembrane region" description="Helical" evidence="6">
    <location>
        <begin position="228"/>
        <end position="251"/>
    </location>
</feature>
<keyword evidence="4 6" id="KW-1133">Transmembrane helix</keyword>
<feature type="transmembrane region" description="Helical" evidence="6">
    <location>
        <begin position="48"/>
        <end position="71"/>
    </location>
</feature>
<evidence type="ECO:0000256" key="2">
    <source>
        <dbReference type="ARBA" id="ARBA00022475"/>
    </source>
</evidence>
<accession>A0A160DSD6</accession>
<sequence>MNARSGTLRNTLFSSVGIYTEYVLGMLTSIIIARYLGPGDFGAYSMVVWLVAMGVAITNSGTASAAIRFVAEMRGSDRPELIVPVLAFLRRAQRLFLLAVLLAGGALFAFAGGKLAPGFNHVVLFGFLVLAVTLRSQYMFNIGVCKGFEDFRSTAIVALVATPANLALVVACWWFDAPVEALLAVFVVSSAVFFAVSHHKARALLPAVPPAPALPPELRARIARHMRMTAMIVTVGFFAASEVEVLFLNLYGLAAAAGQFKVAYQLASGAALLVPGVFGALLLPMMAHALSQGREIAGRRFAASTVYLSLLAFPLIAFGFVFGSSVITLLFGSAYQAAGPVFAWCLFAASIVTVSQGGSSLLLSADRQVVVLLVVIFCGLLKIALDALLIARYGLDGAATAYVIVSLASSASMIGMGIRTSGVGLDVGRLARIALAAALAAAAAWPLRGQWPPLPTLLVGGLVLAPVYALATLLLRCWSEADIGHLRLLHARFAKGRPRVLAQLLAWAERR</sequence>
<reference evidence="7 8" key="1">
    <citation type="submission" date="2016-04" db="EMBL/GenBank/DDBJ databases">
        <title>Complete genome sequence of Dokdonella koreensis DS-123T.</title>
        <authorList>
            <person name="Kim J.F."/>
            <person name="Lee H."/>
            <person name="Kwak M.-J."/>
        </authorList>
    </citation>
    <scope>NUCLEOTIDE SEQUENCE [LARGE SCALE GENOMIC DNA]</scope>
    <source>
        <strain evidence="7 8">DS-123</strain>
    </source>
</reference>
<organism evidence="7 8">
    <name type="scientific">Dokdonella koreensis DS-123</name>
    <dbReference type="NCBI Taxonomy" id="1300342"/>
    <lineage>
        <taxon>Bacteria</taxon>
        <taxon>Pseudomonadati</taxon>
        <taxon>Pseudomonadota</taxon>
        <taxon>Gammaproteobacteria</taxon>
        <taxon>Lysobacterales</taxon>
        <taxon>Rhodanobacteraceae</taxon>
        <taxon>Dokdonella</taxon>
    </lineage>
</organism>
<feature type="transmembrane region" description="Helical" evidence="6">
    <location>
        <begin position="181"/>
        <end position="197"/>
    </location>
</feature>
<evidence type="ECO:0000256" key="5">
    <source>
        <dbReference type="ARBA" id="ARBA00023136"/>
    </source>
</evidence>
<feature type="transmembrane region" description="Helical" evidence="6">
    <location>
        <begin position="430"/>
        <end position="448"/>
    </location>
</feature>
<feature type="transmembrane region" description="Helical" evidence="6">
    <location>
        <begin position="399"/>
        <end position="418"/>
    </location>
</feature>
<protein>
    <submittedName>
        <fullName evidence="7">Polysaccharide biosynthesis protein</fullName>
    </submittedName>
</protein>
<feature type="transmembrane region" description="Helical" evidence="6">
    <location>
        <begin position="263"/>
        <end position="285"/>
    </location>
</feature>
<evidence type="ECO:0000313" key="8">
    <source>
        <dbReference type="Proteomes" id="UP000076830"/>
    </source>
</evidence>
<evidence type="ECO:0000256" key="6">
    <source>
        <dbReference type="SAM" id="Phobius"/>
    </source>
</evidence>
<feature type="transmembrane region" description="Helical" evidence="6">
    <location>
        <begin position="370"/>
        <end position="393"/>
    </location>
</feature>
<gene>
    <name evidence="7" type="ORF">I596_1135</name>
</gene>
<dbReference type="STRING" id="1300342.I596_1135"/>
<dbReference type="InterPro" id="IPR050833">
    <property type="entry name" value="Poly_Biosynth_Transport"/>
</dbReference>
<keyword evidence="5 6" id="KW-0472">Membrane</keyword>
<feature type="transmembrane region" description="Helical" evidence="6">
    <location>
        <begin position="118"/>
        <end position="134"/>
    </location>
</feature>
<feature type="transmembrane region" description="Helical" evidence="6">
    <location>
        <begin position="454"/>
        <end position="478"/>
    </location>
</feature>